<dbReference type="InterPro" id="IPR004358">
    <property type="entry name" value="Sig_transdc_His_kin-like_C"/>
</dbReference>
<proteinExistence type="predicted"/>
<dbReference type="Proteomes" id="UP000318878">
    <property type="component" value="Unassembled WGS sequence"/>
</dbReference>
<dbReference type="Pfam" id="PF02518">
    <property type="entry name" value="HATPase_c"/>
    <property type="match status" value="1"/>
</dbReference>
<organism evidence="13 14">
    <name type="scientific">Blastopirellula retiformator</name>
    <dbReference type="NCBI Taxonomy" id="2527970"/>
    <lineage>
        <taxon>Bacteria</taxon>
        <taxon>Pseudomonadati</taxon>
        <taxon>Planctomycetota</taxon>
        <taxon>Planctomycetia</taxon>
        <taxon>Pirellulales</taxon>
        <taxon>Pirellulaceae</taxon>
        <taxon>Blastopirellula</taxon>
    </lineage>
</organism>
<dbReference type="Gene3D" id="6.10.340.10">
    <property type="match status" value="1"/>
</dbReference>
<evidence type="ECO:0000256" key="3">
    <source>
        <dbReference type="ARBA" id="ARBA00012438"/>
    </source>
</evidence>
<keyword evidence="8" id="KW-0067">ATP-binding</keyword>
<dbReference type="InterPro" id="IPR036097">
    <property type="entry name" value="HisK_dim/P_sf"/>
</dbReference>
<evidence type="ECO:0000313" key="13">
    <source>
        <dbReference type="EMBL" id="TWT39450.1"/>
    </source>
</evidence>
<dbReference type="CDD" id="cd00082">
    <property type="entry name" value="HisKA"/>
    <property type="match status" value="1"/>
</dbReference>
<evidence type="ECO:0000256" key="10">
    <source>
        <dbReference type="SAM" id="MobiDB-lite"/>
    </source>
</evidence>
<dbReference type="SMART" id="SM00387">
    <property type="entry name" value="HATPase_c"/>
    <property type="match status" value="1"/>
</dbReference>
<sequence>MFTRRPIRDKMLIGAVLLTAIVLGLAATAVWCSYSYRGLARSVSVRASELPLAIDFSLAVTDLRHMLGQSREINHDGFPSSFDPSPEPKENDAVSGFDPSLQREEFAARLMHVERSLQVYKQQLESNDALANDMSDYSYERETIRKIDELIAKIQSEANNGDWVLGLVDKTMLKRDLDSLHTLAMELPSYLIQRMQRLKDEAHSQYRAGIVISVSATLAGVTSLGVFMWLCWVWIFCPLGVLMKGSRMVASGNFSHRIHLNTHDEMSILAEAMNAMTQRFEEIRRNLDGQVQERTKQVVRSEQLASVGFLAAGVAHEINNPLASIAFCAESLQSRLAEALPAEEAEQAVCSVDDVELLRNYLGMIQDEAFRCKEITERLLDYSRLGDVEKADTDLGELVRNVIDMVSHLGKYREKKVNFNSRDAAIAPVNPQEMKQVMLNLITNALDSLDPGGEVNVELRSLDDDQIIVTVRDNGCGMTEEVKKHLFEPFFTRRRNGQGTGLGLSITYRIIADHGGQIDAHSEGPGCGSEFRITLPASTPGKEQHHRYQAA</sequence>
<evidence type="ECO:0000256" key="2">
    <source>
        <dbReference type="ARBA" id="ARBA00004370"/>
    </source>
</evidence>
<dbReference type="GO" id="GO:0000155">
    <property type="term" value="F:phosphorelay sensor kinase activity"/>
    <property type="evidence" value="ECO:0007669"/>
    <property type="project" value="InterPro"/>
</dbReference>
<feature type="domain" description="HAMP" evidence="12">
    <location>
        <begin position="238"/>
        <end position="285"/>
    </location>
</feature>
<dbReference type="SMART" id="SM00388">
    <property type="entry name" value="HisKA"/>
    <property type="match status" value="1"/>
</dbReference>
<dbReference type="InterPro" id="IPR036890">
    <property type="entry name" value="HATPase_C_sf"/>
</dbReference>
<keyword evidence="7 13" id="KW-0418">Kinase</keyword>
<comment type="caution">
    <text evidence="13">The sequence shown here is derived from an EMBL/GenBank/DDBJ whole genome shotgun (WGS) entry which is preliminary data.</text>
</comment>
<evidence type="ECO:0000256" key="5">
    <source>
        <dbReference type="ARBA" id="ARBA00022679"/>
    </source>
</evidence>
<dbReference type="PROSITE" id="PS50109">
    <property type="entry name" value="HIS_KIN"/>
    <property type="match status" value="1"/>
</dbReference>
<dbReference type="PROSITE" id="PS50885">
    <property type="entry name" value="HAMP"/>
    <property type="match status" value="1"/>
</dbReference>
<keyword evidence="9" id="KW-0902">Two-component regulatory system</keyword>
<gene>
    <name evidence="13" type="primary">kinE</name>
    <name evidence="13" type="ORF">Enr8_11490</name>
</gene>
<reference evidence="13 14" key="1">
    <citation type="submission" date="2019-02" db="EMBL/GenBank/DDBJ databases">
        <title>Deep-cultivation of Planctomycetes and their phenomic and genomic characterization uncovers novel biology.</title>
        <authorList>
            <person name="Wiegand S."/>
            <person name="Jogler M."/>
            <person name="Boedeker C."/>
            <person name="Pinto D."/>
            <person name="Vollmers J."/>
            <person name="Rivas-Marin E."/>
            <person name="Kohn T."/>
            <person name="Peeters S.H."/>
            <person name="Heuer A."/>
            <person name="Rast P."/>
            <person name="Oberbeckmann S."/>
            <person name="Bunk B."/>
            <person name="Jeske O."/>
            <person name="Meyerdierks A."/>
            <person name="Storesund J.E."/>
            <person name="Kallscheuer N."/>
            <person name="Luecker S."/>
            <person name="Lage O.M."/>
            <person name="Pohl T."/>
            <person name="Merkel B.J."/>
            <person name="Hornburger P."/>
            <person name="Mueller R.-W."/>
            <person name="Bruemmer F."/>
            <person name="Labrenz M."/>
            <person name="Spormann A.M."/>
            <person name="Op Den Camp H."/>
            <person name="Overmann J."/>
            <person name="Amann R."/>
            <person name="Jetten M.S.M."/>
            <person name="Mascher T."/>
            <person name="Medema M.H."/>
            <person name="Devos D.P."/>
            <person name="Kaster A.-K."/>
            <person name="Ovreas L."/>
            <person name="Rohde M."/>
            <person name="Galperin M.Y."/>
            <person name="Jogler C."/>
        </authorList>
    </citation>
    <scope>NUCLEOTIDE SEQUENCE [LARGE SCALE GENOMIC DNA]</scope>
    <source>
        <strain evidence="13 14">Enr8</strain>
    </source>
</reference>
<keyword evidence="5 13" id="KW-0808">Transferase</keyword>
<keyword evidence="14" id="KW-1185">Reference proteome</keyword>
<dbReference type="InterPro" id="IPR003660">
    <property type="entry name" value="HAMP_dom"/>
</dbReference>
<evidence type="ECO:0000256" key="7">
    <source>
        <dbReference type="ARBA" id="ARBA00022777"/>
    </source>
</evidence>
<keyword evidence="4" id="KW-0597">Phosphoprotein</keyword>
<dbReference type="Pfam" id="PF00512">
    <property type="entry name" value="HisKA"/>
    <property type="match status" value="1"/>
</dbReference>
<evidence type="ECO:0000313" key="14">
    <source>
        <dbReference type="Proteomes" id="UP000318878"/>
    </source>
</evidence>
<evidence type="ECO:0000256" key="1">
    <source>
        <dbReference type="ARBA" id="ARBA00000085"/>
    </source>
</evidence>
<dbReference type="GO" id="GO:0005524">
    <property type="term" value="F:ATP binding"/>
    <property type="evidence" value="ECO:0007669"/>
    <property type="project" value="UniProtKB-KW"/>
</dbReference>
<dbReference type="SMART" id="SM00304">
    <property type="entry name" value="HAMP"/>
    <property type="match status" value="1"/>
</dbReference>
<dbReference type="InterPro" id="IPR003661">
    <property type="entry name" value="HisK_dim/P_dom"/>
</dbReference>
<dbReference type="PANTHER" id="PTHR43065">
    <property type="entry name" value="SENSOR HISTIDINE KINASE"/>
    <property type="match status" value="1"/>
</dbReference>
<dbReference type="GO" id="GO:0016020">
    <property type="term" value="C:membrane"/>
    <property type="evidence" value="ECO:0007669"/>
    <property type="project" value="UniProtKB-SubCell"/>
</dbReference>
<dbReference type="SUPFAM" id="SSF55874">
    <property type="entry name" value="ATPase domain of HSP90 chaperone/DNA topoisomerase II/histidine kinase"/>
    <property type="match status" value="1"/>
</dbReference>
<dbReference type="SUPFAM" id="SSF158472">
    <property type="entry name" value="HAMP domain-like"/>
    <property type="match status" value="1"/>
</dbReference>
<dbReference type="EC" id="2.7.13.3" evidence="3"/>
<dbReference type="PRINTS" id="PR00344">
    <property type="entry name" value="BCTRLSENSOR"/>
</dbReference>
<name>A0A5C5VN64_9BACT</name>
<comment type="catalytic activity">
    <reaction evidence="1">
        <text>ATP + protein L-histidine = ADP + protein N-phospho-L-histidine.</text>
        <dbReference type="EC" id="2.7.13.3"/>
    </reaction>
</comment>
<dbReference type="InterPro" id="IPR003594">
    <property type="entry name" value="HATPase_dom"/>
</dbReference>
<dbReference type="PANTHER" id="PTHR43065:SF46">
    <property type="entry name" value="C4-DICARBOXYLATE TRANSPORT SENSOR PROTEIN DCTB"/>
    <property type="match status" value="1"/>
</dbReference>
<evidence type="ECO:0000256" key="6">
    <source>
        <dbReference type="ARBA" id="ARBA00022741"/>
    </source>
</evidence>
<dbReference type="Gene3D" id="3.30.565.10">
    <property type="entry name" value="Histidine kinase-like ATPase, C-terminal domain"/>
    <property type="match status" value="1"/>
</dbReference>
<evidence type="ECO:0000256" key="9">
    <source>
        <dbReference type="ARBA" id="ARBA00023012"/>
    </source>
</evidence>
<dbReference type="CDD" id="cd06225">
    <property type="entry name" value="HAMP"/>
    <property type="match status" value="1"/>
</dbReference>
<dbReference type="SUPFAM" id="SSF47384">
    <property type="entry name" value="Homodimeric domain of signal transducing histidine kinase"/>
    <property type="match status" value="1"/>
</dbReference>
<dbReference type="Gene3D" id="1.10.287.130">
    <property type="match status" value="1"/>
</dbReference>
<protein>
    <recommendedName>
        <fullName evidence="3">histidine kinase</fullName>
        <ecNumber evidence="3">2.7.13.3</ecNumber>
    </recommendedName>
</protein>
<dbReference type="RefSeq" id="WP_186767452.1">
    <property type="nucleotide sequence ID" value="NZ_SJPF01000001.1"/>
</dbReference>
<keyword evidence="6" id="KW-0547">Nucleotide-binding</keyword>
<feature type="domain" description="Histidine kinase" evidence="11">
    <location>
        <begin position="313"/>
        <end position="539"/>
    </location>
</feature>
<evidence type="ECO:0000256" key="8">
    <source>
        <dbReference type="ARBA" id="ARBA00022840"/>
    </source>
</evidence>
<evidence type="ECO:0000256" key="4">
    <source>
        <dbReference type="ARBA" id="ARBA00022553"/>
    </source>
</evidence>
<feature type="region of interest" description="Disordered" evidence="10">
    <location>
        <begin position="72"/>
        <end position="97"/>
    </location>
</feature>
<evidence type="ECO:0000259" key="12">
    <source>
        <dbReference type="PROSITE" id="PS50885"/>
    </source>
</evidence>
<dbReference type="InterPro" id="IPR005467">
    <property type="entry name" value="His_kinase_dom"/>
</dbReference>
<dbReference type="EMBL" id="SJPF01000001">
    <property type="protein sequence ID" value="TWT39450.1"/>
    <property type="molecule type" value="Genomic_DNA"/>
</dbReference>
<evidence type="ECO:0000259" key="11">
    <source>
        <dbReference type="PROSITE" id="PS50109"/>
    </source>
</evidence>
<accession>A0A5C5VN64</accession>
<dbReference type="AlphaFoldDB" id="A0A5C5VN64"/>
<dbReference type="Pfam" id="PF00672">
    <property type="entry name" value="HAMP"/>
    <property type="match status" value="1"/>
</dbReference>
<comment type="subcellular location">
    <subcellularLocation>
        <location evidence="2">Membrane</location>
    </subcellularLocation>
</comment>